<gene>
    <name evidence="22" type="primary">LOC113854862</name>
</gene>
<feature type="transmembrane region" description="Helical" evidence="19">
    <location>
        <begin position="63"/>
        <end position="83"/>
    </location>
</feature>
<keyword evidence="4" id="KW-0597">Phosphoprotein</keyword>
<evidence type="ECO:0000256" key="5">
    <source>
        <dbReference type="ARBA" id="ARBA00022614"/>
    </source>
</evidence>
<evidence type="ECO:0000256" key="14">
    <source>
        <dbReference type="ARBA" id="ARBA00023136"/>
    </source>
</evidence>
<dbReference type="FunFam" id="3.80.10.10:FF:000041">
    <property type="entry name" value="LRR receptor-like serine/threonine-protein kinase ERECTA"/>
    <property type="match status" value="1"/>
</dbReference>
<name>A0A8B8KDT3_ABRPR</name>
<keyword evidence="15" id="KW-0675">Receptor</keyword>
<dbReference type="GO" id="GO:0005524">
    <property type="term" value="F:ATP binding"/>
    <property type="evidence" value="ECO:0007669"/>
    <property type="project" value="UniProtKB-KW"/>
</dbReference>
<dbReference type="EC" id="2.7.11.1" evidence="3"/>
<evidence type="ECO:0000256" key="18">
    <source>
        <dbReference type="ARBA" id="ARBA00048679"/>
    </source>
</evidence>
<dbReference type="PROSITE" id="PS50011">
    <property type="entry name" value="PROTEIN_KINASE_DOM"/>
    <property type="match status" value="1"/>
</dbReference>
<dbReference type="InterPro" id="IPR032675">
    <property type="entry name" value="LRR_dom_sf"/>
</dbReference>
<comment type="catalytic activity">
    <reaction evidence="17">
        <text>L-threonyl-[protein] + ATP = O-phospho-L-threonyl-[protein] + ADP + H(+)</text>
        <dbReference type="Rhea" id="RHEA:46608"/>
        <dbReference type="Rhea" id="RHEA-COMP:11060"/>
        <dbReference type="Rhea" id="RHEA-COMP:11605"/>
        <dbReference type="ChEBI" id="CHEBI:15378"/>
        <dbReference type="ChEBI" id="CHEBI:30013"/>
        <dbReference type="ChEBI" id="CHEBI:30616"/>
        <dbReference type="ChEBI" id="CHEBI:61977"/>
        <dbReference type="ChEBI" id="CHEBI:456216"/>
        <dbReference type="EC" id="2.7.11.1"/>
    </reaction>
</comment>
<comment type="catalytic activity">
    <reaction evidence="18">
        <text>L-seryl-[protein] + ATP = O-phospho-L-seryl-[protein] + ADP + H(+)</text>
        <dbReference type="Rhea" id="RHEA:17989"/>
        <dbReference type="Rhea" id="RHEA-COMP:9863"/>
        <dbReference type="Rhea" id="RHEA-COMP:11604"/>
        <dbReference type="ChEBI" id="CHEBI:15378"/>
        <dbReference type="ChEBI" id="CHEBI:29999"/>
        <dbReference type="ChEBI" id="CHEBI:30616"/>
        <dbReference type="ChEBI" id="CHEBI:83421"/>
        <dbReference type="ChEBI" id="CHEBI:456216"/>
        <dbReference type="EC" id="2.7.11.1"/>
    </reaction>
</comment>
<dbReference type="KEGG" id="aprc:113854862"/>
<protein>
    <recommendedName>
        <fullName evidence="3">non-specific serine/threonine protein kinase</fullName>
        <ecNumber evidence="3">2.7.11.1</ecNumber>
    </recommendedName>
</protein>
<dbReference type="FunFam" id="3.30.200.20:FF:000307">
    <property type="entry name" value="pollen receptor-like kinase 1"/>
    <property type="match status" value="1"/>
</dbReference>
<sequence length="778" mass="86524">MVIYGPSSSLYCGWWRPFLQVEAEGNWHSNNRCSSNCSNKNNMRSRKRSIACKLDLSRACRSYSLALALTTFLSVTAVIASVATADATPEPETLSNIPQTLSGECPLPKDCKKPKIQKPKSRKAETCTIKCVTTCIRGGQGSPGEGPLNVIRPLVVFKQGFRTRQYCSWDPSINPKPPCYGDIPNWVGLVCKNDRVWGLRLERMGLGGILNMEFLSSMPALRTLSLMNNTFVGPLPNVKMLTNLRSLYLSYNHFSGQIPDNVFAGLHKLRKVYLANNEFTGKIPSSLATLPSLLILRLDSNKFEGQIPQFQHNNLTIINLSNNDLEGPIPINLRNFDAASFSGNQGLCGPPLTNKCQEASAETTGKMRVLKILLAVIVIALIVAILIAALVICRLRSQSHKHPATDEASMFQGQASNKYVPPVYVKTKSLADHYDASPKKVSGNIHGHGHGHSKRGEQGSKLTFLRHDGLKFDLQDLLKASAEILGSASFGSSYKAVVLDGQAVVVKRYKQMNNVPREEFHEHMRRLGNLNHPNLLPLLAYYYRKEEKLLLSAFVHNGCLASHLHGNHNYQKPGLDWPTRLKIVKGVAKGLAYLYNALPSLTVPHGHLKSSNVLLDESFEPLLTDYALSPVINLDHAQQIIMPYKSPEYAQLGRITKKTDVWSFGILILEILTGKFPENYLTHRHNSDSDIANWVNTMITEKRTSDVFDIEMGGIGNSKAELLKLLKIGLSCCEENVERRLDIKEALEQIEDLKEGENDHGEYSSTLITTERDAYRAV</sequence>
<evidence type="ECO:0000256" key="7">
    <source>
        <dbReference type="ARBA" id="ARBA00022692"/>
    </source>
</evidence>
<dbReference type="InterPro" id="IPR001611">
    <property type="entry name" value="Leu-rich_rpt"/>
</dbReference>
<dbReference type="Gene3D" id="3.80.10.10">
    <property type="entry name" value="Ribonuclease Inhibitor"/>
    <property type="match status" value="2"/>
</dbReference>
<accession>A0A8B8KDT3</accession>
<evidence type="ECO:0000256" key="9">
    <source>
        <dbReference type="ARBA" id="ARBA00022737"/>
    </source>
</evidence>
<dbReference type="Pfam" id="PF07714">
    <property type="entry name" value="PK_Tyr_Ser-Thr"/>
    <property type="match status" value="1"/>
</dbReference>
<evidence type="ECO:0000256" key="6">
    <source>
        <dbReference type="ARBA" id="ARBA00022679"/>
    </source>
</evidence>
<evidence type="ECO:0000256" key="13">
    <source>
        <dbReference type="ARBA" id="ARBA00022989"/>
    </source>
</evidence>
<keyword evidence="7 19" id="KW-0812">Transmembrane</keyword>
<evidence type="ECO:0000259" key="20">
    <source>
        <dbReference type="PROSITE" id="PS50011"/>
    </source>
</evidence>
<dbReference type="OrthoDB" id="418615at2759"/>
<dbReference type="SUPFAM" id="SSF52058">
    <property type="entry name" value="L domain-like"/>
    <property type="match status" value="1"/>
</dbReference>
<dbReference type="Gene3D" id="1.10.510.10">
    <property type="entry name" value="Transferase(Phosphotransferase) domain 1"/>
    <property type="match status" value="1"/>
</dbReference>
<dbReference type="RefSeq" id="XP_027341947.1">
    <property type="nucleotide sequence ID" value="XM_027486146.1"/>
</dbReference>
<evidence type="ECO:0000256" key="15">
    <source>
        <dbReference type="ARBA" id="ARBA00023170"/>
    </source>
</evidence>
<keyword evidence="5" id="KW-0433">Leucine-rich repeat</keyword>
<evidence type="ECO:0000313" key="22">
    <source>
        <dbReference type="RefSeq" id="XP_027341947.1"/>
    </source>
</evidence>
<keyword evidence="9" id="KW-0677">Repeat</keyword>
<evidence type="ECO:0000256" key="16">
    <source>
        <dbReference type="ARBA" id="ARBA00023180"/>
    </source>
</evidence>
<comment type="similarity">
    <text evidence="2">Belongs to the protein kinase superfamily. Ser/Thr protein kinase family.</text>
</comment>
<evidence type="ECO:0000256" key="17">
    <source>
        <dbReference type="ARBA" id="ARBA00047899"/>
    </source>
</evidence>
<evidence type="ECO:0000256" key="1">
    <source>
        <dbReference type="ARBA" id="ARBA00004167"/>
    </source>
</evidence>
<organism evidence="21 22">
    <name type="scientific">Abrus precatorius</name>
    <name type="common">Indian licorice</name>
    <name type="synonym">Glycine abrus</name>
    <dbReference type="NCBI Taxonomy" id="3816"/>
    <lineage>
        <taxon>Eukaryota</taxon>
        <taxon>Viridiplantae</taxon>
        <taxon>Streptophyta</taxon>
        <taxon>Embryophyta</taxon>
        <taxon>Tracheophyta</taxon>
        <taxon>Spermatophyta</taxon>
        <taxon>Magnoliopsida</taxon>
        <taxon>eudicotyledons</taxon>
        <taxon>Gunneridae</taxon>
        <taxon>Pentapetalae</taxon>
        <taxon>rosids</taxon>
        <taxon>fabids</taxon>
        <taxon>Fabales</taxon>
        <taxon>Fabaceae</taxon>
        <taxon>Papilionoideae</taxon>
        <taxon>50 kb inversion clade</taxon>
        <taxon>NPAAA clade</taxon>
        <taxon>indigoferoid/millettioid clade</taxon>
        <taxon>Abreae</taxon>
        <taxon>Abrus</taxon>
    </lineage>
</organism>
<evidence type="ECO:0000256" key="8">
    <source>
        <dbReference type="ARBA" id="ARBA00022729"/>
    </source>
</evidence>
<evidence type="ECO:0000256" key="19">
    <source>
        <dbReference type="SAM" id="Phobius"/>
    </source>
</evidence>
<dbReference type="GO" id="GO:0004674">
    <property type="term" value="F:protein serine/threonine kinase activity"/>
    <property type="evidence" value="ECO:0007669"/>
    <property type="project" value="UniProtKB-EC"/>
</dbReference>
<dbReference type="GeneID" id="113854862"/>
<keyword evidence="10" id="KW-0547">Nucleotide-binding</keyword>
<dbReference type="PANTHER" id="PTHR48007">
    <property type="entry name" value="LEUCINE-RICH REPEAT RECEPTOR-LIKE PROTEIN KINASE PXC1"/>
    <property type="match status" value="1"/>
</dbReference>
<feature type="domain" description="Protein kinase" evidence="20">
    <location>
        <begin position="479"/>
        <end position="763"/>
    </location>
</feature>
<keyword evidence="16" id="KW-0325">Glycoprotein</keyword>
<keyword evidence="13 19" id="KW-1133">Transmembrane helix</keyword>
<keyword evidence="14 19" id="KW-0472">Membrane</keyword>
<evidence type="ECO:0000256" key="2">
    <source>
        <dbReference type="ARBA" id="ARBA00008684"/>
    </source>
</evidence>
<dbReference type="InterPro" id="IPR046959">
    <property type="entry name" value="PRK1-6/SRF4-like"/>
</dbReference>
<evidence type="ECO:0000256" key="4">
    <source>
        <dbReference type="ARBA" id="ARBA00022553"/>
    </source>
</evidence>
<dbReference type="InterPro" id="IPR000719">
    <property type="entry name" value="Prot_kinase_dom"/>
</dbReference>
<comment type="subcellular location">
    <subcellularLocation>
        <location evidence="1">Membrane</location>
        <topology evidence="1">Single-pass membrane protein</topology>
    </subcellularLocation>
</comment>
<feature type="transmembrane region" description="Helical" evidence="19">
    <location>
        <begin position="372"/>
        <end position="393"/>
    </location>
</feature>
<dbReference type="Proteomes" id="UP000694853">
    <property type="component" value="Unplaced"/>
</dbReference>
<reference evidence="21" key="1">
    <citation type="journal article" date="2019" name="Toxins">
        <title>Detection of Abrin-Like and Prepropulchellin-Like Toxin Genes and Transcripts Using Whole Genome Sequencing and Full-Length Transcript Sequencing of Abrus precatorius.</title>
        <authorList>
            <person name="Hovde B.T."/>
            <person name="Daligault H.E."/>
            <person name="Hanschen E.R."/>
            <person name="Kunde Y.A."/>
            <person name="Johnson M.B."/>
            <person name="Starkenburg S.R."/>
            <person name="Johnson S.L."/>
        </authorList>
    </citation>
    <scope>NUCLEOTIDE SEQUENCE [LARGE SCALE GENOMIC DNA]</scope>
</reference>
<dbReference type="GO" id="GO:0016020">
    <property type="term" value="C:membrane"/>
    <property type="evidence" value="ECO:0007669"/>
    <property type="project" value="UniProtKB-SubCell"/>
</dbReference>
<evidence type="ECO:0000256" key="11">
    <source>
        <dbReference type="ARBA" id="ARBA00022777"/>
    </source>
</evidence>
<keyword evidence="6" id="KW-0808">Transferase</keyword>
<proteinExistence type="inferred from homology"/>
<dbReference type="PANTHER" id="PTHR48007:SF19">
    <property type="entry name" value="POLLEN RECEPTOR-LIKE KINASE 5"/>
    <property type="match status" value="1"/>
</dbReference>
<evidence type="ECO:0000256" key="3">
    <source>
        <dbReference type="ARBA" id="ARBA00012513"/>
    </source>
</evidence>
<evidence type="ECO:0000256" key="10">
    <source>
        <dbReference type="ARBA" id="ARBA00022741"/>
    </source>
</evidence>
<evidence type="ECO:0000256" key="12">
    <source>
        <dbReference type="ARBA" id="ARBA00022840"/>
    </source>
</evidence>
<keyword evidence="12" id="KW-0067">ATP-binding</keyword>
<dbReference type="AlphaFoldDB" id="A0A8B8KDT3"/>
<dbReference type="InterPro" id="IPR011009">
    <property type="entry name" value="Kinase-like_dom_sf"/>
</dbReference>
<dbReference type="Gene3D" id="3.30.200.20">
    <property type="entry name" value="Phosphorylase Kinase, domain 1"/>
    <property type="match status" value="1"/>
</dbReference>
<dbReference type="Pfam" id="PF00560">
    <property type="entry name" value="LRR_1"/>
    <property type="match status" value="1"/>
</dbReference>
<keyword evidence="11" id="KW-0418">Kinase</keyword>
<dbReference type="SUPFAM" id="SSF56112">
    <property type="entry name" value="Protein kinase-like (PK-like)"/>
    <property type="match status" value="1"/>
</dbReference>
<reference evidence="22" key="2">
    <citation type="submission" date="2025-08" db="UniProtKB">
        <authorList>
            <consortium name="RefSeq"/>
        </authorList>
    </citation>
    <scope>IDENTIFICATION</scope>
    <source>
        <tissue evidence="22">Young leaves</tissue>
    </source>
</reference>
<evidence type="ECO:0000313" key="21">
    <source>
        <dbReference type="Proteomes" id="UP000694853"/>
    </source>
</evidence>
<dbReference type="Pfam" id="PF13855">
    <property type="entry name" value="LRR_8"/>
    <property type="match status" value="1"/>
</dbReference>
<keyword evidence="21" id="KW-1185">Reference proteome</keyword>
<dbReference type="InterPro" id="IPR001245">
    <property type="entry name" value="Ser-Thr/Tyr_kinase_cat_dom"/>
</dbReference>
<keyword evidence="8" id="KW-0732">Signal</keyword>
<dbReference type="FunFam" id="1.10.510.10:FF:000480">
    <property type="entry name" value="Pollen receptor-like kinase 1"/>
    <property type="match status" value="1"/>
</dbReference>